<evidence type="ECO:0000256" key="2">
    <source>
        <dbReference type="ARBA" id="ARBA00022679"/>
    </source>
</evidence>
<keyword evidence="3" id="KW-0418">Kinase</keyword>
<dbReference type="Pfam" id="PF13657">
    <property type="entry name" value="Couple_hipA"/>
    <property type="match status" value="1"/>
</dbReference>
<comment type="caution">
    <text evidence="6">The sequence shown here is derived from an EMBL/GenBank/DDBJ whole genome shotgun (WGS) entry which is preliminary data.</text>
</comment>
<dbReference type="PANTHER" id="PTHR37419:SF1">
    <property type="entry name" value="SERINE_THREONINE-PROTEIN KINASE TOXIN HIPA"/>
    <property type="match status" value="1"/>
</dbReference>
<keyword evidence="7" id="KW-1185">Reference proteome</keyword>
<evidence type="ECO:0000259" key="5">
    <source>
        <dbReference type="Pfam" id="PF13657"/>
    </source>
</evidence>
<name>A0ABS2K9A2_9GAMM</name>
<dbReference type="EMBL" id="JADIKE010000039">
    <property type="protein sequence ID" value="MBM7127519.1"/>
    <property type="molecule type" value="Genomic_DNA"/>
</dbReference>
<feature type="domain" description="HipA-like C-terminal" evidence="4">
    <location>
        <begin position="150"/>
        <end position="382"/>
    </location>
</feature>
<reference evidence="6" key="1">
    <citation type="submission" date="2020-10" db="EMBL/GenBank/DDBJ databases">
        <title>Phylogeny of dyella-like bacteria.</title>
        <authorList>
            <person name="Fu J."/>
        </authorList>
    </citation>
    <scope>NUCLEOTIDE SEQUENCE</scope>
    <source>
        <strain evidence="6">DHOC52</strain>
    </source>
</reference>
<comment type="similarity">
    <text evidence="1">Belongs to the HipA Ser/Thr kinase family.</text>
</comment>
<evidence type="ECO:0000313" key="7">
    <source>
        <dbReference type="Proteomes" id="UP001430149"/>
    </source>
</evidence>
<evidence type="ECO:0000256" key="3">
    <source>
        <dbReference type="ARBA" id="ARBA00022777"/>
    </source>
</evidence>
<dbReference type="InterPro" id="IPR017508">
    <property type="entry name" value="HipA_N1"/>
</dbReference>
<accession>A0ABS2K9A2</accession>
<gene>
    <name evidence="6" type="ORF">ISP19_19250</name>
</gene>
<sequence length="423" mass="47322">MNVPAERTLVVWVDQQRVGELRERGNLWTFAYDAEWLDTADAFALSPSLPLQREEMMDGATQRPVQWFFDNLLPEEGERALLAHDVGVDAADAFGLLQRYGPESAGALTLLAPGVTLPDGDLQALSDEALSKRIQNLPRLPLSHDAPKRMSMAGAQHKLAVVLAGGQLFEPVGRVASTHILKPNHPRPDDYPHSAVNEWFVMCLAHRVGLNVPSVSLRRVPEPIYLVQRFDREGESPDVRRRHVLDACQLLSIDHIFKYQQATAENLRELAERCRSRAATRQAIFRWSVFNLLVGNGDAHLKNLSFFPSAQGIELAPHYDLLSTSIYREAKWRDAELITPIGQARRFGEVRPADIHDFGRVLGLPAAVSQRLLNEMLARFAQHAKAWLERCESDQALGLLAGEAMLLRQIVHGAIKDMAQQLS</sequence>
<dbReference type="RefSeq" id="WP_204684038.1">
    <property type="nucleotide sequence ID" value="NZ_BSNR01000014.1"/>
</dbReference>
<protein>
    <submittedName>
        <fullName evidence="6">HipA domain-containing protein</fullName>
    </submittedName>
</protein>
<dbReference type="InterPro" id="IPR012893">
    <property type="entry name" value="HipA-like_C"/>
</dbReference>
<dbReference type="Gene3D" id="1.10.1070.20">
    <property type="match status" value="1"/>
</dbReference>
<proteinExistence type="inferred from homology"/>
<dbReference type="PANTHER" id="PTHR37419">
    <property type="entry name" value="SERINE/THREONINE-PROTEIN KINASE TOXIN HIPA"/>
    <property type="match status" value="1"/>
</dbReference>
<evidence type="ECO:0000256" key="1">
    <source>
        <dbReference type="ARBA" id="ARBA00010164"/>
    </source>
</evidence>
<dbReference type="Proteomes" id="UP001430149">
    <property type="component" value="Unassembled WGS sequence"/>
</dbReference>
<dbReference type="Pfam" id="PF07804">
    <property type="entry name" value="HipA_C"/>
    <property type="match status" value="1"/>
</dbReference>
<keyword evidence="2" id="KW-0808">Transferase</keyword>
<feature type="domain" description="HipA N-terminal subdomain 1" evidence="5">
    <location>
        <begin position="9"/>
        <end position="110"/>
    </location>
</feature>
<dbReference type="InterPro" id="IPR052028">
    <property type="entry name" value="HipA_Ser/Thr_kinase"/>
</dbReference>
<organism evidence="6 7">
    <name type="scientific">Dyella flava</name>
    <dbReference type="NCBI Taxonomy" id="1920170"/>
    <lineage>
        <taxon>Bacteria</taxon>
        <taxon>Pseudomonadati</taxon>
        <taxon>Pseudomonadota</taxon>
        <taxon>Gammaproteobacteria</taxon>
        <taxon>Lysobacterales</taxon>
        <taxon>Rhodanobacteraceae</taxon>
        <taxon>Dyella</taxon>
    </lineage>
</organism>
<dbReference type="NCBIfam" id="TIGR03071">
    <property type="entry name" value="couple_hipA"/>
    <property type="match status" value="1"/>
</dbReference>
<evidence type="ECO:0000313" key="6">
    <source>
        <dbReference type="EMBL" id="MBM7127519.1"/>
    </source>
</evidence>
<evidence type="ECO:0000259" key="4">
    <source>
        <dbReference type="Pfam" id="PF07804"/>
    </source>
</evidence>